<feature type="region of interest" description="Disordered" evidence="1">
    <location>
        <begin position="1"/>
        <end position="30"/>
    </location>
</feature>
<sequence>MPQQPPVTKSRSKAKPLQKNQTASSALSKEALSQTHDSLANILALLKSFAHRHHNQHHSSHWWRSFGLLRRAARSLAASLLRHSRRLHDESPALVYARWIADHIVPGAYVAFTQLAADNQHAPLGLMLLAVLAHIRRLVSDLLPSDNPAPEADSSVAGSINPTTPTSRPKLKPSSLEIADPDQDVDMGVAVSRNDLALPKASSKQSDRLSTVETLPKDTKARKSAKRSSKDAAKDTSKDHKEKKKKKKKAGDAFSSLFSSL</sequence>
<feature type="domain" description="RNase MRP protein 1 RNA binding" evidence="2">
    <location>
        <begin position="45"/>
        <end position="133"/>
    </location>
</feature>
<comment type="caution">
    <text evidence="3">The sequence shown here is derived from an EMBL/GenBank/DDBJ whole genome shotgun (WGS) entry which is preliminary data.</text>
</comment>
<dbReference type="AlphaFoldDB" id="A0A9P8WAJ3"/>
<dbReference type="PANTHER" id="PTHR37792">
    <property type="entry name" value="RIBONUCLEASE MRP PROTEIN SUBUNIT RMP1"/>
    <property type="match status" value="1"/>
</dbReference>
<dbReference type="OrthoDB" id="5414547at2759"/>
<dbReference type="GO" id="GO:0000466">
    <property type="term" value="P:maturation of 5.8S rRNA from tricistronic rRNA transcript (SSU-rRNA, 5.8S rRNA, LSU-rRNA)"/>
    <property type="evidence" value="ECO:0007669"/>
    <property type="project" value="TreeGrafter"/>
</dbReference>
<dbReference type="GO" id="GO:0042134">
    <property type="term" value="F:rRNA primary transcript binding"/>
    <property type="evidence" value="ECO:0007669"/>
    <property type="project" value="InterPro"/>
</dbReference>
<reference evidence="3 4" key="1">
    <citation type="journal article" date="2021" name="Nat. Commun.">
        <title>Genetic determinants of endophytism in the Arabidopsis root mycobiome.</title>
        <authorList>
            <person name="Mesny F."/>
            <person name="Miyauchi S."/>
            <person name="Thiergart T."/>
            <person name="Pickel B."/>
            <person name="Atanasova L."/>
            <person name="Karlsson M."/>
            <person name="Huettel B."/>
            <person name="Barry K.W."/>
            <person name="Haridas S."/>
            <person name="Chen C."/>
            <person name="Bauer D."/>
            <person name="Andreopoulos W."/>
            <person name="Pangilinan J."/>
            <person name="LaButti K."/>
            <person name="Riley R."/>
            <person name="Lipzen A."/>
            <person name="Clum A."/>
            <person name="Drula E."/>
            <person name="Henrissat B."/>
            <person name="Kohler A."/>
            <person name="Grigoriev I.V."/>
            <person name="Martin F.M."/>
            <person name="Hacquard S."/>
        </authorList>
    </citation>
    <scope>NUCLEOTIDE SEQUENCE [LARGE SCALE GENOMIC DNA]</scope>
    <source>
        <strain evidence="3 4">MPI-CAGE-CH-0241</strain>
    </source>
</reference>
<evidence type="ECO:0000259" key="2">
    <source>
        <dbReference type="Pfam" id="PF20945"/>
    </source>
</evidence>
<dbReference type="Pfam" id="PF20945">
    <property type="entry name" value="RMP1"/>
    <property type="match status" value="1"/>
</dbReference>
<dbReference type="EMBL" id="JAGPYM010000006">
    <property type="protein sequence ID" value="KAH6893574.1"/>
    <property type="molecule type" value="Genomic_DNA"/>
</dbReference>
<feature type="compositionally biased region" description="Basic and acidic residues" evidence="1">
    <location>
        <begin position="228"/>
        <end position="240"/>
    </location>
</feature>
<accession>A0A9P8WAJ3</accession>
<keyword evidence="4" id="KW-1185">Reference proteome</keyword>
<dbReference type="InterPro" id="IPR047205">
    <property type="entry name" value="RMP1"/>
</dbReference>
<evidence type="ECO:0000256" key="1">
    <source>
        <dbReference type="SAM" id="MobiDB-lite"/>
    </source>
</evidence>
<name>A0A9P8WAJ3_9HYPO</name>
<evidence type="ECO:0000313" key="3">
    <source>
        <dbReference type="EMBL" id="KAH6893574.1"/>
    </source>
</evidence>
<dbReference type="InterPro" id="IPR047204">
    <property type="entry name" value="RMP1_RBD"/>
</dbReference>
<organism evidence="3 4">
    <name type="scientific">Thelonectria olida</name>
    <dbReference type="NCBI Taxonomy" id="1576542"/>
    <lineage>
        <taxon>Eukaryota</taxon>
        <taxon>Fungi</taxon>
        <taxon>Dikarya</taxon>
        <taxon>Ascomycota</taxon>
        <taxon>Pezizomycotina</taxon>
        <taxon>Sordariomycetes</taxon>
        <taxon>Hypocreomycetidae</taxon>
        <taxon>Hypocreales</taxon>
        <taxon>Nectriaceae</taxon>
        <taxon>Thelonectria</taxon>
    </lineage>
</organism>
<dbReference type="Proteomes" id="UP000777438">
    <property type="component" value="Unassembled WGS sequence"/>
</dbReference>
<feature type="region of interest" description="Disordered" evidence="1">
    <location>
        <begin position="146"/>
        <end position="184"/>
    </location>
</feature>
<evidence type="ECO:0000313" key="4">
    <source>
        <dbReference type="Proteomes" id="UP000777438"/>
    </source>
</evidence>
<proteinExistence type="predicted"/>
<feature type="compositionally biased region" description="Polar residues" evidence="1">
    <location>
        <begin position="18"/>
        <end position="30"/>
    </location>
</feature>
<dbReference type="GO" id="GO:0000294">
    <property type="term" value="P:nuclear-transcribed mRNA catabolic process, RNase MRP-dependent"/>
    <property type="evidence" value="ECO:0007669"/>
    <property type="project" value="TreeGrafter"/>
</dbReference>
<feature type="compositionally biased region" description="Polar residues" evidence="1">
    <location>
        <begin position="156"/>
        <end position="167"/>
    </location>
</feature>
<protein>
    <recommendedName>
        <fullName evidence="2">RNase MRP protein 1 RNA binding domain-containing protein</fullName>
    </recommendedName>
</protein>
<gene>
    <name evidence="3" type="ORF">B0T10DRAFT_482577</name>
</gene>
<dbReference type="PANTHER" id="PTHR37792:SF1">
    <property type="entry name" value="RIBONUCLEASE MRP PROTEIN SUBUNIT RMP1"/>
    <property type="match status" value="1"/>
</dbReference>
<feature type="compositionally biased region" description="Polar residues" evidence="1">
    <location>
        <begin position="202"/>
        <end position="213"/>
    </location>
</feature>
<feature type="region of interest" description="Disordered" evidence="1">
    <location>
        <begin position="196"/>
        <end position="261"/>
    </location>
</feature>
<dbReference type="GO" id="GO:0000172">
    <property type="term" value="C:ribonuclease MRP complex"/>
    <property type="evidence" value="ECO:0007669"/>
    <property type="project" value="InterPro"/>
</dbReference>
<dbReference type="CDD" id="cd22573">
    <property type="entry name" value="RMP1_RBD"/>
    <property type="match status" value="1"/>
</dbReference>